<accession>A0A7R8WRV8</accession>
<evidence type="ECO:0000256" key="2">
    <source>
        <dbReference type="ARBA" id="ARBA00004123"/>
    </source>
</evidence>
<keyword evidence="6" id="KW-0862">Zinc</keyword>
<reference evidence="11" key="1">
    <citation type="submission" date="2020-11" db="EMBL/GenBank/DDBJ databases">
        <authorList>
            <person name="Tran Van P."/>
        </authorList>
    </citation>
    <scope>NUCLEOTIDE SEQUENCE</scope>
</reference>
<dbReference type="InterPro" id="IPR036236">
    <property type="entry name" value="Znf_C2H2_sf"/>
</dbReference>
<keyword evidence="5" id="KW-0863">Zinc-finger</keyword>
<comment type="subcellular location">
    <subcellularLocation>
        <location evidence="2">Nucleus</location>
    </subcellularLocation>
</comment>
<dbReference type="PROSITE" id="PS00028">
    <property type="entry name" value="ZINC_FINGER_C2H2_1"/>
    <property type="match status" value="2"/>
</dbReference>
<dbReference type="AlphaFoldDB" id="A0A7R8WRV8"/>
<dbReference type="FunFam" id="3.30.160.60:FF:002343">
    <property type="entry name" value="Zinc finger protein 33A"/>
    <property type="match status" value="1"/>
</dbReference>
<evidence type="ECO:0000256" key="8">
    <source>
        <dbReference type="ARBA" id="ARBA00023125"/>
    </source>
</evidence>
<evidence type="ECO:0000256" key="10">
    <source>
        <dbReference type="ARBA" id="ARBA00023242"/>
    </source>
</evidence>
<organism evidence="11">
    <name type="scientific">Cyprideis torosa</name>
    <dbReference type="NCBI Taxonomy" id="163714"/>
    <lineage>
        <taxon>Eukaryota</taxon>
        <taxon>Metazoa</taxon>
        <taxon>Ecdysozoa</taxon>
        <taxon>Arthropoda</taxon>
        <taxon>Crustacea</taxon>
        <taxon>Oligostraca</taxon>
        <taxon>Ostracoda</taxon>
        <taxon>Podocopa</taxon>
        <taxon>Podocopida</taxon>
        <taxon>Cytherocopina</taxon>
        <taxon>Cytheroidea</taxon>
        <taxon>Cytherideidae</taxon>
        <taxon>Cyprideis</taxon>
    </lineage>
</organism>
<dbReference type="GO" id="GO:0008270">
    <property type="term" value="F:zinc ion binding"/>
    <property type="evidence" value="ECO:0007669"/>
    <property type="project" value="UniProtKB-KW"/>
</dbReference>
<evidence type="ECO:0000256" key="3">
    <source>
        <dbReference type="ARBA" id="ARBA00022723"/>
    </source>
</evidence>
<protein>
    <submittedName>
        <fullName evidence="11">Uncharacterized protein</fullName>
    </submittedName>
</protein>
<dbReference type="OrthoDB" id="6077919at2759"/>
<gene>
    <name evidence="11" type="ORF">CTOB1V02_LOCUS11732</name>
</gene>
<dbReference type="Pfam" id="PF00096">
    <property type="entry name" value="zf-C2H2"/>
    <property type="match status" value="2"/>
</dbReference>
<evidence type="ECO:0000256" key="4">
    <source>
        <dbReference type="ARBA" id="ARBA00022737"/>
    </source>
</evidence>
<name>A0A7R8WRV8_9CRUS</name>
<dbReference type="Gene3D" id="3.30.160.60">
    <property type="entry name" value="Classic Zinc Finger"/>
    <property type="match status" value="3"/>
</dbReference>
<dbReference type="GO" id="GO:0000981">
    <property type="term" value="F:DNA-binding transcription factor activity, RNA polymerase II-specific"/>
    <property type="evidence" value="ECO:0007669"/>
    <property type="project" value="TreeGrafter"/>
</dbReference>
<dbReference type="InterPro" id="IPR013087">
    <property type="entry name" value="Znf_C2H2_type"/>
</dbReference>
<proteinExistence type="predicted"/>
<dbReference type="PANTHER" id="PTHR24394">
    <property type="entry name" value="ZINC FINGER PROTEIN"/>
    <property type="match status" value="1"/>
</dbReference>
<keyword evidence="10" id="KW-0539">Nucleus</keyword>
<dbReference type="PROSITE" id="PS50157">
    <property type="entry name" value="ZINC_FINGER_C2H2_2"/>
    <property type="match status" value="3"/>
</dbReference>
<evidence type="ECO:0000256" key="1">
    <source>
        <dbReference type="ARBA" id="ARBA00003767"/>
    </source>
</evidence>
<evidence type="ECO:0000256" key="6">
    <source>
        <dbReference type="ARBA" id="ARBA00022833"/>
    </source>
</evidence>
<keyword evidence="3" id="KW-0479">Metal-binding</keyword>
<keyword evidence="7" id="KW-0805">Transcription regulation</keyword>
<dbReference type="SMART" id="SM00355">
    <property type="entry name" value="ZnF_C2H2"/>
    <property type="match status" value="3"/>
</dbReference>
<evidence type="ECO:0000256" key="9">
    <source>
        <dbReference type="ARBA" id="ARBA00023163"/>
    </source>
</evidence>
<evidence type="ECO:0000256" key="7">
    <source>
        <dbReference type="ARBA" id="ARBA00023015"/>
    </source>
</evidence>
<dbReference type="GO" id="GO:0003677">
    <property type="term" value="F:DNA binding"/>
    <property type="evidence" value="ECO:0007669"/>
    <property type="project" value="UniProtKB-KW"/>
</dbReference>
<evidence type="ECO:0000313" key="11">
    <source>
        <dbReference type="EMBL" id="CAD7233914.1"/>
    </source>
</evidence>
<dbReference type="SUPFAM" id="SSF57667">
    <property type="entry name" value="beta-beta-alpha zinc fingers"/>
    <property type="match status" value="1"/>
</dbReference>
<comment type="function">
    <text evidence="1">May be involved in transcriptional regulation.</text>
</comment>
<keyword evidence="9" id="KW-0804">Transcription</keyword>
<evidence type="ECO:0000256" key="5">
    <source>
        <dbReference type="ARBA" id="ARBA00022771"/>
    </source>
</evidence>
<dbReference type="PANTHER" id="PTHR24394:SF29">
    <property type="entry name" value="MYONEURIN"/>
    <property type="match status" value="1"/>
</dbReference>
<keyword evidence="8" id="KW-0238">DNA-binding</keyword>
<dbReference type="GO" id="GO:0005634">
    <property type="term" value="C:nucleus"/>
    <property type="evidence" value="ECO:0007669"/>
    <property type="project" value="UniProtKB-SubCell"/>
</dbReference>
<dbReference type="EMBL" id="OB667277">
    <property type="protein sequence ID" value="CAD7233914.1"/>
    <property type="molecule type" value="Genomic_DNA"/>
</dbReference>
<sequence>MCSCNAMQYNVVARSFNKQFHAFHCRFVGINNFQLLKKIFFWKSLLKSCHPCKESDLKDAYEGATVRMFKERSHLKNHERVHSGERPYSCEWCSKSFWQLRNMEVHLRTHTGDKPFKCTYCYKRFPSSSDMKVHARTHTCSQSFTWVLFAHANWDILHDPSCFNLVDCSTSVIARKMSMGNMSAACSSATVGVVLNAHVIPQTGFGVCNSSFESTR</sequence>
<keyword evidence="4" id="KW-0677">Repeat</keyword>
<dbReference type="FunFam" id="3.30.160.60:FF:000097">
    <property type="entry name" value="Zinc finger protein"/>
    <property type="match status" value="1"/>
</dbReference>